<accession>A0A371ENA7</accession>
<comment type="caution">
    <text evidence="2">The sequence shown here is derived from an EMBL/GenBank/DDBJ whole genome shotgun (WGS) entry which is preliminary data.</text>
</comment>
<feature type="non-terminal residue" evidence="2">
    <location>
        <position position="1"/>
    </location>
</feature>
<sequence length="183" mass="21116">MKEMGEKIDEEERLCNSKIQPKPFHYPFQAEQSKQEKQIPKYAKFLKDICINKRKKLNGGVEVGRNVSALIKSKQVSALIQLAMPKKCSDPDTFSIPCIAHRLMSCFGIDWYSDLTSKLEHCTFAWNFGGCVGASRPFLKTTRIKIYVHVGTLSMEFGDNRVEYIIFEAMKHPQRTIQFSIWM</sequence>
<proteinExistence type="predicted"/>
<dbReference type="PANTHER" id="PTHR33067:SF9">
    <property type="entry name" value="RNA-DIRECTED DNA POLYMERASE"/>
    <property type="match status" value="1"/>
</dbReference>
<protein>
    <submittedName>
        <fullName evidence="2">Uncharacterized protein</fullName>
    </submittedName>
</protein>
<dbReference type="PANTHER" id="PTHR33067">
    <property type="entry name" value="RNA-DIRECTED DNA POLYMERASE-RELATED"/>
    <property type="match status" value="1"/>
</dbReference>
<dbReference type="Proteomes" id="UP000257109">
    <property type="component" value="Unassembled WGS sequence"/>
</dbReference>
<name>A0A371ENA7_MUCPR</name>
<gene>
    <name evidence="2" type="ORF">CR513_53660</name>
</gene>
<feature type="region of interest" description="Disordered" evidence="1">
    <location>
        <begin position="1"/>
        <end position="20"/>
    </location>
</feature>
<evidence type="ECO:0000313" key="3">
    <source>
        <dbReference type="Proteomes" id="UP000257109"/>
    </source>
</evidence>
<keyword evidence="3" id="KW-1185">Reference proteome</keyword>
<dbReference type="OrthoDB" id="1744547at2759"/>
<organism evidence="2 3">
    <name type="scientific">Mucuna pruriens</name>
    <name type="common">Velvet bean</name>
    <name type="synonym">Dolichos pruriens</name>
    <dbReference type="NCBI Taxonomy" id="157652"/>
    <lineage>
        <taxon>Eukaryota</taxon>
        <taxon>Viridiplantae</taxon>
        <taxon>Streptophyta</taxon>
        <taxon>Embryophyta</taxon>
        <taxon>Tracheophyta</taxon>
        <taxon>Spermatophyta</taxon>
        <taxon>Magnoliopsida</taxon>
        <taxon>eudicotyledons</taxon>
        <taxon>Gunneridae</taxon>
        <taxon>Pentapetalae</taxon>
        <taxon>rosids</taxon>
        <taxon>fabids</taxon>
        <taxon>Fabales</taxon>
        <taxon>Fabaceae</taxon>
        <taxon>Papilionoideae</taxon>
        <taxon>50 kb inversion clade</taxon>
        <taxon>NPAAA clade</taxon>
        <taxon>indigoferoid/millettioid clade</taxon>
        <taxon>Phaseoleae</taxon>
        <taxon>Mucuna</taxon>
    </lineage>
</organism>
<dbReference type="EMBL" id="QJKJ01012986">
    <property type="protein sequence ID" value="RDX67464.1"/>
    <property type="molecule type" value="Genomic_DNA"/>
</dbReference>
<reference evidence="2" key="1">
    <citation type="submission" date="2018-05" db="EMBL/GenBank/DDBJ databases">
        <title>Draft genome of Mucuna pruriens seed.</title>
        <authorList>
            <person name="Nnadi N.E."/>
            <person name="Vos R."/>
            <person name="Hasami M.H."/>
            <person name="Devisetty U.K."/>
            <person name="Aguiy J.C."/>
        </authorList>
    </citation>
    <scope>NUCLEOTIDE SEQUENCE [LARGE SCALE GENOMIC DNA]</scope>
    <source>
        <strain evidence="2">JCA_2017</strain>
    </source>
</reference>
<evidence type="ECO:0000313" key="2">
    <source>
        <dbReference type="EMBL" id="RDX67464.1"/>
    </source>
</evidence>
<dbReference type="AlphaFoldDB" id="A0A371ENA7"/>
<evidence type="ECO:0000256" key="1">
    <source>
        <dbReference type="SAM" id="MobiDB-lite"/>
    </source>
</evidence>